<evidence type="ECO:0000256" key="1">
    <source>
        <dbReference type="SAM" id="MobiDB-lite"/>
    </source>
</evidence>
<reference evidence="3" key="1">
    <citation type="journal article" date="2017" name="Nature">
        <title>The genome of Chenopodium quinoa.</title>
        <authorList>
            <person name="Jarvis D.E."/>
            <person name="Ho Y.S."/>
            <person name="Lightfoot D.J."/>
            <person name="Schmoeckel S.M."/>
            <person name="Li B."/>
            <person name="Borm T.J.A."/>
            <person name="Ohyanagi H."/>
            <person name="Mineta K."/>
            <person name="Michell C.T."/>
            <person name="Saber N."/>
            <person name="Kharbatia N.M."/>
            <person name="Rupper R.R."/>
            <person name="Sharp A.R."/>
            <person name="Dally N."/>
            <person name="Boughton B.A."/>
            <person name="Woo Y.H."/>
            <person name="Gao G."/>
            <person name="Schijlen E.G.W.M."/>
            <person name="Guo X."/>
            <person name="Momin A.A."/>
            <person name="Negrao S."/>
            <person name="Al-Babili S."/>
            <person name="Gehring C."/>
            <person name="Roessner U."/>
            <person name="Jung C."/>
            <person name="Murphy K."/>
            <person name="Arold S.T."/>
            <person name="Gojobori T."/>
            <person name="van der Linden C.G."/>
            <person name="van Loo E.N."/>
            <person name="Jellen E.N."/>
            <person name="Maughan P.J."/>
            <person name="Tester M."/>
        </authorList>
    </citation>
    <scope>NUCLEOTIDE SEQUENCE [LARGE SCALE GENOMIC DNA]</scope>
    <source>
        <strain evidence="3">cv. PI 614886</strain>
    </source>
</reference>
<dbReference type="GO" id="GO:0005829">
    <property type="term" value="C:cytosol"/>
    <property type="evidence" value="ECO:0007669"/>
    <property type="project" value="TreeGrafter"/>
</dbReference>
<dbReference type="Pfam" id="PF00069">
    <property type="entry name" value="Pkinase"/>
    <property type="match status" value="1"/>
</dbReference>
<dbReference type="GO" id="GO:0000045">
    <property type="term" value="P:autophagosome assembly"/>
    <property type="evidence" value="ECO:0007669"/>
    <property type="project" value="TreeGrafter"/>
</dbReference>
<dbReference type="SMART" id="SM00220">
    <property type="entry name" value="S_TKc"/>
    <property type="match status" value="1"/>
</dbReference>
<feature type="compositionally biased region" description="Polar residues" evidence="1">
    <location>
        <begin position="1"/>
        <end position="17"/>
    </location>
</feature>
<dbReference type="Gramene" id="AUR62003615-RA">
    <property type="protein sequence ID" value="AUR62003615-RA:cds"/>
    <property type="gene ID" value="AUR62003615"/>
</dbReference>
<keyword evidence="4" id="KW-1185">Reference proteome</keyword>
<dbReference type="InterPro" id="IPR045269">
    <property type="entry name" value="Atg1-like"/>
</dbReference>
<evidence type="ECO:0000259" key="2">
    <source>
        <dbReference type="PROSITE" id="PS50011"/>
    </source>
</evidence>
<dbReference type="Proteomes" id="UP000596660">
    <property type="component" value="Unplaced"/>
</dbReference>
<sequence length="311" mass="35231">MVSSRNSPNSNHLNSTLYHLKTPKSGMNTCKTTTKNRNRVVGDFILREKISETPFSSVWRANHRINPDLKDVALKKITLSKLTPNLKACLDCEVNFLSTVNHPNIIRLLDFFQDEGCLCLVFEFCDGGNLASYIRRHGGVQEQIARDFLYQLGTGLSIMRSHQIVHRDLKPQNILLSSSDSNTFLKIADFGLSRVLHSGDHAETVCGSPLYMAPEVLGFQRYDDKVDLWSIGAIFFELLNGYPPFHGRTNVQLLKNIKTSTGLPFPELLRQTIHPDCFDICSGLLCVNPADRLSFEEFYCHKFFMQTKEGL</sequence>
<dbReference type="InterPro" id="IPR008271">
    <property type="entry name" value="Ser/Thr_kinase_AS"/>
</dbReference>
<dbReference type="GO" id="GO:0005776">
    <property type="term" value="C:autophagosome"/>
    <property type="evidence" value="ECO:0007669"/>
    <property type="project" value="TreeGrafter"/>
</dbReference>
<dbReference type="EnsemblPlants" id="AUR62003615-RA">
    <property type="protein sequence ID" value="AUR62003615-RA:cds"/>
    <property type="gene ID" value="AUR62003615"/>
</dbReference>
<dbReference type="PANTHER" id="PTHR24348">
    <property type="entry name" value="SERINE/THREONINE-PROTEIN KINASE UNC-51-RELATED"/>
    <property type="match status" value="1"/>
</dbReference>
<protein>
    <recommendedName>
        <fullName evidence="2">Protein kinase domain-containing protein</fullName>
    </recommendedName>
</protein>
<dbReference type="InterPro" id="IPR000719">
    <property type="entry name" value="Prot_kinase_dom"/>
</dbReference>
<dbReference type="InterPro" id="IPR011009">
    <property type="entry name" value="Kinase-like_dom_sf"/>
</dbReference>
<organism evidence="3 4">
    <name type="scientific">Chenopodium quinoa</name>
    <name type="common">Quinoa</name>
    <dbReference type="NCBI Taxonomy" id="63459"/>
    <lineage>
        <taxon>Eukaryota</taxon>
        <taxon>Viridiplantae</taxon>
        <taxon>Streptophyta</taxon>
        <taxon>Embryophyta</taxon>
        <taxon>Tracheophyta</taxon>
        <taxon>Spermatophyta</taxon>
        <taxon>Magnoliopsida</taxon>
        <taxon>eudicotyledons</taxon>
        <taxon>Gunneridae</taxon>
        <taxon>Pentapetalae</taxon>
        <taxon>Caryophyllales</taxon>
        <taxon>Chenopodiaceae</taxon>
        <taxon>Chenopodioideae</taxon>
        <taxon>Atripliceae</taxon>
        <taxon>Chenopodium</taxon>
    </lineage>
</organism>
<dbReference type="AlphaFoldDB" id="A0A803KX57"/>
<feature type="region of interest" description="Disordered" evidence="1">
    <location>
        <begin position="1"/>
        <end position="28"/>
    </location>
</feature>
<dbReference type="SUPFAM" id="SSF56112">
    <property type="entry name" value="Protein kinase-like (PK-like)"/>
    <property type="match status" value="1"/>
</dbReference>
<name>A0A803KX57_CHEQI</name>
<feature type="domain" description="Protein kinase" evidence="2">
    <location>
        <begin position="44"/>
        <end position="304"/>
    </location>
</feature>
<proteinExistence type="predicted"/>
<dbReference type="PANTHER" id="PTHR24348:SF53">
    <property type="entry name" value="SERINE_THREONINE-PROTEIN KINASE ATG1T"/>
    <property type="match status" value="1"/>
</dbReference>
<evidence type="ECO:0000313" key="3">
    <source>
        <dbReference type="EnsemblPlants" id="AUR62003615-RA:cds"/>
    </source>
</evidence>
<dbReference type="GO" id="GO:0016020">
    <property type="term" value="C:membrane"/>
    <property type="evidence" value="ECO:0007669"/>
    <property type="project" value="TreeGrafter"/>
</dbReference>
<dbReference type="Gene3D" id="1.10.510.10">
    <property type="entry name" value="Transferase(Phosphotransferase) domain 1"/>
    <property type="match status" value="1"/>
</dbReference>
<dbReference type="GO" id="GO:0004674">
    <property type="term" value="F:protein serine/threonine kinase activity"/>
    <property type="evidence" value="ECO:0007669"/>
    <property type="project" value="InterPro"/>
</dbReference>
<dbReference type="GO" id="GO:0005524">
    <property type="term" value="F:ATP binding"/>
    <property type="evidence" value="ECO:0007669"/>
    <property type="project" value="InterPro"/>
</dbReference>
<dbReference type="PROSITE" id="PS50011">
    <property type="entry name" value="PROTEIN_KINASE_DOM"/>
    <property type="match status" value="1"/>
</dbReference>
<evidence type="ECO:0000313" key="4">
    <source>
        <dbReference type="Proteomes" id="UP000596660"/>
    </source>
</evidence>
<dbReference type="GO" id="GO:0000407">
    <property type="term" value="C:phagophore assembly site"/>
    <property type="evidence" value="ECO:0007669"/>
    <property type="project" value="TreeGrafter"/>
</dbReference>
<dbReference type="OMA" id="ARIFMQQ"/>
<dbReference type="PROSITE" id="PS00108">
    <property type="entry name" value="PROTEIN_KINASE_ST"/>
    <property type="match status" value="1"/>
</dbReference>
<reference evidence="3" key="2">
    <citation type="submission" date="2021-03" db="UniProtKB">
        <authorList>
            <consortium name="EnsemblPlants"/>
        </authorList>
    </citation>
    <scope>IDENTIFICATION</scope>
</reference>
<dbReference type="GO" id="GO:0010506">
    <property type="term" value="P:regulation of autophagy"/>
    <property type="evidence" value="ECO:0007669"/>
    <property type="project" value="InterPro"/>
</dbReference>
<accession>A0A803KX57</accession>